<dbReference type="InterPro" id="IPR003945">
    <property type="entry name" value="NU5C-like"/>
</dbReference>
<feature type="domain" description="NADH:quinone oxidoreductase/Mrp antiporter transmembrane" evidence="7">
    <location>
        <begin position="149"/>
        <end position="366"/>
    </location>
</feature>
<dbReference type="PANTHER" id="PTHR42829:SF2">
    <property type="entry name" value="NADH-UBIQUINONE OXIDOREDUCTASE CHAIN 5"/>
    <property type="match status" value="1"/>
</dbReference>
<evidence type="ECO:0000256" key="3">
    <source>
        <dbReference type="ARBA" id="ARBA00022989"/>
    </source>
</evidence>
<keyword evidence="2 5" id="KW-0812">Transmembrane</keyword>
<dbReference type="EMBL" id="LR586016">
    <property type="protein sequence ID" value="VIP01168.1"/>
    <property type="molecule type" value="Genomic_DNA"/>
</dbReference>
<organism evidence="9">
    <name type="scientific">Tuwongella immobilis</name>
    <dbReference type="NCBI Taxonomy" id="692036"/>
    <lineage>
        <taxon>Bacteria</taxon>
        <taxon>Pseudomonadati</taxon>
        <taxon>Planctomycetota</taxon>
        <taxon>Planctomycetia</taxon>
        <taxon>Gemmatales</taxon>
        <taxon>Gemmataceae</taxon>
        <taxon>Tuwongella</taxon>
    </lineage>
</organism>
<name>A0A6C2YI04_9BACT</name>
<evidence type="ECO:0000256" key="2">
    <source>
        <dbReference type="ARBA" id="ARBA00022692"/>
    </source>
</evidence>
<dbReference type="Proteomes" id="UP000464378">
    <property type="component" value="Chromosome"/>
</dbReference>
<feature type="transmembrane region" description="Helical" evidence="6">
    <location>
        <begin position="127"/>
        <end position="145"/>
    </location>
</feature>
<feature type="transmembrane region" description="Helical" evidence="6">
    <location>
        <begin position="12"/>
        <end position="32"/>
    </location>
</feature>
<dbReference type="GO" id="GO:0012505">
    <property type="term" value="C:endomembrane system"/>
    <property type="evidence" value="ECO:0007669"/>
    <property type="project" value="UniProtKB-SubCell"/>
</dbReference>
<evidence type="ECO:0000259" key="8">
    <source>
        <dbReference type="Pfam" id="PF00662"/>
    </source>
</evidence>
<dbReference type="EMBL" id="LR593887">
    <property type="protein sequence ID" value="VTR97762.1"/>
    <property type="molecule type" value="Genomic_DNA"/>
</dbReference>
<dbReference type="InterPro" id="IPR001516">
    <property type="entry name" value="Proton_antipo_N"/>
</dbReference>
<dbReference type="GO" id="GO:0015990">
    <property type="term" value="P:electron transport coupled proton transport"/>
    <property type="evidence" value="ECO:0007669"/>
    <property type="project" value="TreeGrafter"/>
</dbReference>
<dbReference type="InterPro" id="IPR001750">
    <property type="entry name" value="ND/Mrp_TM"/>
</dbReference>
<dbReference type="Pfam" id="PF00662">
    <property type="entry name" value="Proton_antipo_N"/>
    <property type="match status" value="1"/>
</dbReference>
<dbReference type="Pfam" id="PF00361">
    <property type="entry name" value="Proton_antipo_M"/>
    <property type="match status" value="1"/>
</dbReference>
<dbReference type="InParanoid" id="A0A6C2YI04"/>
<dbReference type="GO" id="GO:0008137">
    <property type="term" value="F:NADH dehydrogenase (ubiquinone) activity"/>
    <property type="evidence" value="ECO:0007669"/>
    <property type="project" value="InterPro"/>
</dbReference>
<keyword evidence="10" id="KW-1185">Reference proteome</keyword>
<sequence>MGDIHDWLKLMAAGVVLAPLVLLAVIGIPSLIDRKLSERHLERAVQAATSLGFLGSVGVLVLMLIHGMNTLTISVGQFVAIPIYHFQINLIFDRLSLPLVLLTYVLCGTIGSFAGRYMHREPGYNRFFVLFSLFLLGMVLASLAGTIEVLFTGWELVGLSSALLVAYFHERPAPVKNGMRIWCVYRISDAGLLLAAVVMHHLIGEGDFSRLMGSQADWPNQQLAPISPSETLLLGGLLLLAAMGKSGLVPFSGWLPRAMEGPTPSSAVFYGALSVHLGAFLLLRISPVLDASPTLSIAVLLVGLTTALLGWLIGRVQTDIKSVLSFASLTQVGLIVAEIGLGWRMIPLVHLLGHACLRTLQFIRAPTLLADYRGFENALGERLPRPLGIWSRLIPARGQRWLYRFGLEQGFLDHWLQFAVAEPFLKFFRACDRFEERCSRWLSGESASRPSDSPSEKGSA</sequence>
<dbReference type="PRINTS" id="PR01434">
    <property type="entry name" value="NADHDHGNASE5"/>
</dbReference>
<evidence type="ECO:0008006" key="11">
    <source>
        <dbReference type="Google" id="ProtNLM"/>
    </source>
</evidence>
<dbReference type="AlphaFoldDB" id="A0A6C2YI04"/>
<feature type="transmembrane region" description="Helical" evidence="6">
    <location>
        <begin position="151"/>
        <end position="169"/>
    </location>
</feature>
<evidence type="ECO:0000313" key="10">
    <source>
        <dbReference type="Proteomes" id="UP000464378"/>
    </source>
</evidence>
<protein>
    <recommendedName>
        <fullName evidence="11">NADH:quinone oxidoreductase/Mrp antiporter membrane subunit domain-containing protein</fullName>
    </recommendedName>
</protein>
<reference evidence="9" key="1">
    <citation type="submission" date="2019-04" db="EMBL/GenBank/DDBJ databases">
        <authorList>
            <consortium name="Science for Life Laboratories"/>
        </authorList>
    </citation>
    <scope>NUCLEOTIDE SEQUENCE</scope>
    <source>
        <strain evidence="9">MBLW1</strain>
    </source>
</reference>
<feature type="transmembrane region" description="Helical" evidence="6">
    <location>
        <begin position="267"/>
        <end position="289"/>
    </location>
</feature>
<accession>A0A6C2YI04</accession>
<feature type="transmembrane region" description="Helical" evidence="6">
    <location>
        <begin position="232"/>
        <end position="255"/>
    </location>
</feature>
<dbReference type="RefSeq" id="WP_162656405.1">
    <property type="nucleotide sequence ID" value="NZ_LR593887.1"/>
</dbReference>
<evidence type="ECO:0000256" key="5">
    <source>
        <dbReference type="RuleBase" id="RU000320"/>
    </source>
</evidence>
<gene>
    <name evidence="9" type="ORF">GMBLW1_27920</name>
</gene>
<keyword evidence="3 6" id="KW-1133">Transmembrane helix</keyword>
<evidence type="ECO:0000256" key="6">
    <source>
        <dbReference type="SAM" id="Phobius"/>
    </source>
</evidence>
<feature type="transmembrane region" description="Helical" evidence="6">
    <location>
        <begin position="95"/>
        <end position="115"/>
    </location>
</feature>
<evidence type="ECO:0000256" key="1">
    <source>
        <dbReference type="ARBA" id="ARBA00004127"/>
    </source>
</evidence>
<dbReference type="PANTHER" id="PTHR42829">
    <property type="entry name" value="NADH-UBIQUINONE OXIDOREDUCTASE CHAIN 5"/>
    <property type="match status" value="1"/>
</dbReference>
<feature type="domain" description="NADH-Ubiquinone oxidoreductase (complex I) chain 5 N-terminal" evidence="8">
    <location>
        <begin position="83"/>
        <end position="128"/>
    </location>
</feature>
<evidence type="ECO:0000313" key="9">
    <source>
        <dbReference type="EMBL" id="VIP01168.1"/>
    </source>
</evidence>
<feature type="transmembrane region" description="Helical" evidence="6">
    <location>
        <begin position="326"/>
        <end position="346"/>
    </location>
</feature>
<comment type="subcellular location">
    <subcellularLocation>
        <location evidence="1">Endomembrane system</location>
        <topology evidence="1">Multi-pass membrane protein</topology>
    </subcellularLocation>
    <subcellularLocation>
        <location evidence="5">Membrane</location>
        <topology evidence="5">Multi-pass membrane protein</topology>
    </subcellularLocation>
</comment>
<dbReference type="KEGG" id="tim:GMBLW1_27920"/>
<dbReference type="GO" id="GO:0016020">
    <property type="term" value="C:membrane"/>
    <property type="evidence" value="ECO:0007669"/>
    <property type="project" value="UniProtKB-SubCell"/>
</dbReference>
<feature type="transmembrane region" description="Helical" evidence="6">
    <location>
        <begin position="295"/>
        <end position="314"/>
    </location>
</feature>
<proteinExistence type="predicted"/>
<evidence type="ECO:0000256" key="4">
    <source>
        <dbReference type="ARBA" id="ARBA00023136"/>
    </source>
</evidence>
<dbReference type="GO" id="GO:0003954">
    <property type="term" value="F:NADH dehydrogenase activity"/>
    <property type="evidence" value="ECO:0007669"/>
    <property type="project" value="TreeGrafter"/>
</dbReference>
<feature type="transmembrane region" description="Helical" evidence="6">
    <location>
        <begin position="44"/>
        <end position="65"/>
    </location>
</feature>
<evidence type="ECO:0000259" key="7">
    <source>
        <dbReference type="Pfam" id="PF00361"/>
    </source>
</evidence>
<keyword evidence="4 6" id="KW-0472">Membrane</keyword>
<dbReference type="GO" id="GO:0042773">
    <property type="term" value="P:ATP synthesis coupled electron transport"/>
    <property type="evidence" value="ECO:0007669"/>
    <property type="project" value="InterPro"/>
</dbReference>
<feature type="transmembrane region" description="Helical" evidence="6">
    <location>
        <begin position="181"/>
        <end position="203"/>
    </location>
</feature>